<keyword evidence="2" id="KW-1185">Reference proteome</keyword>
<gene>
    <name evidence="1" type="ORF">MC7420_3484</name>
</gene>
<proteinExistence type="predicted"/>
<evidence type="ECO:0000313" key="2">
    <source>
        <dbReference type="Proteomes" id="UP000003835"/>
    </source>
</evidence>
<dbReference type="AlphaFoldDB" id="B4W001"/>
<dbReference type="HOGENOM" id="CLU_2933385_0_0_3"/>
<sequence length="60" mass="6705">MPLHELLGIASTLDIPSYFSRDLEYLSPNLSPARREALNSPPCVQKKSEKSGYTVVAWQV</sequence>
<name>B4W001_9CYAN</name>
<accession>B4W001</accession>
<dbReference type="Proteomes" id="UP000003835">
    <property type="component" value="Unassembled WGS sequence"/>
</dbReference>
<organism evidence="1 2">
    <name type="scientific">Coleofasciculus chthonoplastes PCC 7420</name>
    <dbReference type="NCBI Taxonomy" id="118168"/>
    <lineage>
        <taxon>Bacteria</taxon>
        <taxon>Bacillati</taxon>
        <taxon>Cyanobacteriota</taxon>
        <taxon>Cyanophyceae</taxon>
        <taxon>Coleofasciculales</taxon>
        <taxon>Coleofasciculaceae</taxon>
        <taxon>Coleofasciculus</taxon>
    </lineage>
</organism>
<protein>
    <submittedName>
        <fullName evidence="1">Uncharacterized protein</fullName>
    </submittedName>
</protein>
<reference evidence="1 2" key="1">
    <citation type="submission" date="2008-07" db="EMBL/GenBank/DDBJ databases">
        <authorList>
            <person name="Tandeau de Marsac N."/>
            <person name="Ferriera S."/>
            <person name="Johnson J."/>
            <person name="Kravitz S."/>
            <person name="Beeson K."/>
            <person name="Sutton G."/>
            <person name="Rogers Y.-H."/>
            <person name="Friedman R."/>
            <person name="Frazier M."/>
            <person name="Venter J.C."/>
        </authorList>
    </citation>
    <scope>NUCLEOTIDE SEQUENCE [LARGE SCALE GENOMIC DNA]</scope>
    <source>
        <strain evidence="1 2">PCC 7420</strain>
    </source>
</reference>
<dbReference type="EMBL" id="DS989864">
    <property type="protein sequence ID" value="EDX72412.1"/>
    <property type="molecule type" value="Genomic_DNA"/>
</dbReference>
<evidence type="ECO:0000313" key="1">
    <source>
        <dbReference type="EMBL" id="EDX72412.1"/>
    </source>
</evidence>